<dbReference type="GO" id="GO:0080008">
    <property type="term" value="C:Cul4-RING E3 ubiquitin ligase complex"/>
    <property type="evidence" value="ECO:0007669"/>
    <property type="project" value="TreeGrafter"/>
</dbReference>
<feature type="repeat" description="WD" evidence="4">
    <location>
        <begin position="149"/>
        <end position="184"/>
    </location>
</feature>
<dbReference type="PANTHER" id="PTHR14588:SF2">
    <property type="entry name" value="DDB1- AND CUL4-ASSOCIATED FACTOR 10"/>
    <property type="match status" value="1"/>
</dbReference>
<dbReference type="InterPro" id="IPR015943">
    <property type="entry name" value="WD40/YVTN_repeat-like_dom_sf"/>
</dbReference>
<evidence type="ECO:0000313" key="5">
    <source>
        <dbReference type="EMBL" id="ESO82910.1"/>
    </source>
</evidence>
<gene>
    <name evidence="5" type="ORF">LOTGIDRAFT_211543</name>
</gene>
<comment type="similarity">
    <text evidence="1">Belongs to the WD repeat DCAF10 family.</text>
</comment>
<evidence type="ECO:0000256" key="1">
    <source>
        <dbReference type="ARBA" id="ARBA00005903"/>
    </source>
</evidence>
<dbReference type="Pfam" id="PF00400">
    <property type="entry name" value="WD40"/>
    <property type="match status" value="2"/>
</dbReference>
<dbReference type="Gene3D" id="2.130.10.10">
    <property type="entry name" value="YVTN repeat-like/Quinoprotein amine dehydrogenase"/>
    <property type="match status" value="2"/>
</dbReference>
<dbReference type="InterPro" id="IPR039085">
    <property type="entry name" value="DCA10"/>
</dbReference>
<dbReference type="Proteomes" id="UP000030746">
    <property type="component" value="Unassembled WGS sequence"/>
</dbReference>
<dbReference type="HOGENOM" id="CLU_028919_0_0_1"/>
<keyword evidence="6" id="KW-1185">Reference proteome</keyword>
<dbReference type="SMART" id="SM00320">
    <property type="entry name" value="WD40"/>
    <property type="match status" value="4"/>
</dbReference>
<reference evidence="5 6" key="1">
    <citation type="journal article" date="2013" name="Nature">
        <title>Insights into bilaterian evolution from three spiralian genomes.</title>
        <authorList>
            <person name="Simakov O."/>
            <person name="Marletaz F."/>
            <person name="Cho S.J."/>
            <person name="Edsinger-Gonzales E."/>
            <person name="Havlak P."/>
            <person name="Hellsten U."/>
            <person name="Kuo D.H."/>
            <person name="Larsson T."/>
            <person name="Lv J."/>
            <person name="Arendt D."/>
            <person name="Savage R."/>
            <person name="Osoegawa K."/>
            <person name="de Jong P."/>
            <person name="Grimwood J."/>
            <person name="Chapman J.A."/>
            <person name="Shapiro H."/>
            <person name="Aerts A."/>
            <person name="Otillar R.P."/>
            <person name="Terry A.Y."/>
            <person name="Boore J.L."/>
            <person name="Grigoriev I.V."/>
            <person name="Lindberg D.R."/>
            <person name="Seaver E.C."/>
            <person name="Weisblat D.A."/>
            <person name="Putnam N.H."/>
            <person name="Rokhsar D.S."/>
        </authorList>
    </citation>
    <scope>NUCLEOTIDE SEQUENCE [LARGE SCALE GENOMIC DNA]</scope>
</reference>
<evidence type="ECO:0000256" key="3">
    <source>
        <dbReference type="ARBA" id="ARBA00022737"/>
    </source>
</evidence>
<dbReference type="OrthoDB" id="20669at2759"/>
<proteinExistence type="inferred from homology"/>
<dbReference type="PROSITE" id="PS50294">
    <property type="entry name" value="WD_REPEATS_REGION"/>
    <property type="match status" value="1"/>
</dbReference>
<dbReference type="PANTHER" id="PTHR14588">
    <property type="entry name" value="DDB1- AND CUL4-ASSOCIATED FACTOR 10"/>
    <property type="match status" value="1"/>
</dbReference>
<dbReference type="CTD" id="20246300"/>
<dbReference type="PROSITE" id="PS00678">
    <property type="entry name" value="WD_REPEATS_1"/>
    <property type="match status" value="1"/>
</dbReference>
<dbReference type="PROSITE" id="PS50082">
    <property type="entry name" value="WD_REPEATS_2"/>
    <property type="match status" value="2"/>
</dbReference>
<dbReference type="KEGG" id="lgi:LOTGIDRAFT_211543"/>
<dbReference type="OMA" id="STAHEDC"/>
<dbReference type="InterPro" id="IPR036322">
    <property type="entry name" value="WD40_repeat_dom_sf"/>
</dbReference>
<dbReference type="SUPFAM" id="SSF50978">
    <property type="entry name" value="WD40 repeat-like"/>
    <property type="match status" value="1"/>
</dbReference>
<accession>V3ZKI9</accession>
<dbReference type="AlphaFoldDB" id="V3ZKI9"/>
<dbReference type="GeneID" id="20246300"/>
<name>V3ZKI9_LOTGI</name>
<organism evidence="5 6">
    <name type="scientific">Lottia gigantea</name>
    <name type="common">Giant owl limpet</name>
    <dbReference type="NCBI Taxonomy" id="225164"/>
    <lineage>
        <taxon>Eukaryota</taxon>
        <taxon>Metazoa</taxon>
        <taxon>Spiralia</taxon>
        <taxon>Lophotrochozoa</taxon>
        <taxon>Mollusca</taxon>
        <taxon>Gastropoda</taxon>
        <taxon>Patellogastropoda</taxon>
        <taxon>Lottioidea</taxon>
        <taxon>Lottiidae</taxon>
        <taxon>Lottia</taxon>
    </lineage>
</organism>
<keyword evidence="2 4" id="KW-0853">WD repeat</keyword>
<feature type="repeat" description="WD" evidence="4">
    <location>
        <begin position="107"/>
        <end position="138"/>
    </location>
</feature>
<protein>
    <submittedName>
        <fullName evidence="5">Uncharacterized protein</fullName>
    </submittedName>
</protein>
<dbReference type="InterPro" id="IPR019775">
    <property type="entry name" value="WD40_repeat_CS"/>
</dbReference>
<keyword evidence="3" id="KW-0677">Repeat</keyword>
<dbReference type="STRING" id="225164.V3ZKI9"/>
<evidence type="ECO:0000256" key="4">
    <source>
        <dbReference type="PROSITE-ProRule" id="PRU00221"/>
    </source>
</evidence>
<dbReference type="RefSeq" id="XP_009066698.1">
    <property type="nucleotide sequence ID" value="XM_009068450.1"/>
</dbReference>
<dbReference type="InterPro" id="IPR001680">
    <property type="entry name" value="WD40_rpt"/>
</dbReference>
<evidence type="ECO:0000256" key="2">
    <source>
        <dbReference type="ARBA" id="ARBA00022574"/>
    </source>
</evidence>
<sequence length="443" mass="50825">MKTVKKIRPVPQNESNSGRNFEPWKWLMKRNSGVLRHCERKQIYPYLYTNIKPVLTWNPHELPNGGQHGAIFNFDYSTDGSILIAACQHKSFLMFDPYNGQLLKEKQDAHSDCVNCVRFLDTRLFATCSDDKTVVLWDCRFLKSRIKTLTGHDYWVKNIEYNSSESLLVTSGFDGRICTWDINNYSGQNDEHKQVLLTKGLMRSKLTSDNKKLIISTSRGYMIIIHDLNLHTLPTDLYSFKPDVYRVHRINSAGESELVVKDNPFIHRKTNRIEFISDFPSGNEAEVIASLQVHPHSWCIVSRNTSTDSDSEWVCVHDIQSTPDDISLDQPSTSSSTLKVNKPRLMFYKQEPNVGEGFIKELCFSYDGRVICSPYKDGVRLLTFNQNCDEICDCVPSEVKNLHVYQTNQSHNSYVLATKFSPKHFMFVSGSLSGKVVFHQPVL</sequence>
<evidence type="ECO:0000313" key="6">
    <source>
        <dbReference type="Proteomes" id="UP000030746"/>
    </source>
</evidence>
<dbReference type="EMBL" id="KB203854">
    <property type="protein sequence ID" value="ESO82910.1"/>
    <property type="molecule type" value="Genomic_DNA"/>
</dbReference>